<evidence type="ECO:0000313" key="2">
    <source>
        <dbReference type="Proteomes" id="UP001324993"/>
    </source>
</evidence>
<gene>
    <name evidence="1" type="ORF">SH580_12340</name>
</gene>
<dbReference type="Pfam" id="PF09720">
    <property type="entry name" value="Unstab_antitox"/>
    <property type="match status" value="1"/>
</dbReference>
<accession>A0ABZ0RGJ5</accession>
<name>A0ABZ0RGJ5_9BACT</name>
<dbReference type="Proteomes" id="UP001324993">
    <property type="component" value="Chromosome"/>
</dbReference>
<proteinExistence type="predicted"/>
<dbReference type="RefSeq" id="WP_319831165.1">
    <property type="nucleotide sequence ID" value="NZ_CP138858.1"/>
</dbReference>
<dbReference type="InterPro" id="IPR013406">
    <property type="entry name" value="CHP02574_addiction_mod"/>
</dbReference>
<dbReference type="EMBL" id="CP138858">
    <property type="protein sequence ID" value="WPJ94223.1"/>
    <property type="molecule type" value="Genomic_DNA"/>
</dbReference>
<protein>
    <submittedName>
        <fullName evidence="1">Addiction module protein</fullName>
    </submittedName>
</protein>
<sequence>MTKEEKLLTVRNLWEDMRSDISTSSESPEIIDLLDQRSARIESGEAELLEWDKVKGSIGRHLEETKTLSVDSEQ</sequence>
<organism evidence="1 2">
    <name type="scientific">Coraliomargarita algicola</name>
    <dbReference type="NCBI Taxonomy" id="3092156"/>
    <lineage>
        <taxon>Bacteria</taxon>
        <taxon>Pseudomonadati</taxon>
        <taxon>Verrucomicrobiota</taxon>
        <taxon>Opitutia</taxon>
        <taxon>Puniceicoccales</taxon>
        <taxon>Coraliomargaritaceae</taxon>
        <taxon>Coraliomargarita</taxon>
    </lineage>
</organism>
<reference evidence="1 2" key="1">
    <citation type="submission" date="2023-11" db="EMBL/GenBank/DDBJ databases">
        <title>Coraliomargarita sp. nov., isolated from marine algae.</title>
        <authorList>
            <person name="Lee J.K."/>
            <person name="Baek J.H."/>
            <person name="Kim J.M."/>
            <person name="Choi D.G."/>
            <person name="Jeon C.O."/>
        </authorList>
    </citation>
    <scope>NUCLEOTIDE SEQUENCE [LARGE SCALE GENOMIC DNA]</scope>
    <source>
        <strain evidence="1 2">J2-16</strain>
    </source>
</reference>
<keyword evidence="2" id="KW-1185">Reference proteome</keyword>
<evidence type="ECO:0000313" key="1">
    <source>
        <dbReference type="EMBL" id="WPJ94223.1"/>
    </source>
</evidence>